<evidence type="ECO:0000313" key="2">
    <source>
        <dbReference type="Proteomes" id="UP001165667"/>
    </source>
</evidence>
<comment type="caution">
    <text evidence="1">The sequence shown here is derived from an EMBL/GenBank/DDBJ whole genome shotgun (WGS) entry which is preliminary data.</text>
</comment>
<dbReference type="AlphaFoldDB" id="A0AA41YTI5"/>
<dbReference type="EMBL" id="JAMOIM010000004">
    <property type="protein sequence ID" value="MCW6507884.1"/>
    <property type="molecule type" value="Genomic_DNA"/>
</dbReference>
<name>A0AA41YTI5_9HYPH</name>
<organism evidence="1 2">
    <name type="scientific">Lichenifustis flavocetrariae</name>
    <dbReference type="NCBI Taxonomy" id="2949735"/>
    <lineage>
        <taxon>Bacteria</taxon>
        <taxon>Pseudomonadati</taxon>
        <taxon>Pseudomonadota</taxon>
        <taxon>Alphaproteobacteria</taxon>
        <taxon>Hyphomicrobiales</taxon>
        <taxon>Lichenihabitantaceae</taxon>
        <taxon>Lichenifustis</taxon>
    </lineage>
</organism>
<reference evidence="1" key="1">
    <citation type="submission" date="2022-05" db="EMBL/GenBank/DDBJ databases">
        <authorList>
            <person name="Pankratov T."/>
        </authorList>
    </citation>
    <scope>NUCLEOTIDE SEQUENCE</scope>
    <source>
        <strain evidence="1">BP6-180914</strain>
    </source>
</reference>
<dbReference type="Proteomes" id="UP001165667">
    <property type="component" value="Unassembled WGS sequence"/>
</dbReference>
<dbReference type="RefSeq" id="WP_282584254.1">
    <property type="nucleotide sequence ID" value="NZ_JAMOIM010000004.1"/>
</dbReference>
<accession>A0AA41YTI5</accession>
<gene>
    <name evidence="1" type="ORF">M8523_07610</name>
</gene>
<evidence type="ECO:0000313" key="1">
    <source>
        <dbReference type="EMBL" id="MCW6507884.1"/>
    </source>
</evidence>
<keyword evidence="2" id="KW-1185">Reference proteome</keyword>
<sequence>MQITFRCDPALIDRLERPVPARTKLPDWLRAMPATAFSQVHAADVRTVKHCPPFVDAMSHGFIIPLPCDVTVAEGRLSWDWDLPPLSVEAHPRSPLSFHVPAQVTGTPFHREDRAVVKFNSFWTIELEAGYSLFATHPVNRDDLPFRLLTGMVDADRFTDVGILFPAVWTNPDFEGTLPRGTPVAQCFPVARAPLDLVCEPFDAARQRSYENTAQALLGQPGVYRKSYRVKRPRSAGEVTPETFEVEP</sequence>
<proteinExistence type="predicted"/>
<protein>
    <submittedName>
        <fullName evidence="1">Uncharacterized protein</fullName>
    </submittedName>
</protein>